<organism evidence="3 4">
    <name type="scientific">Flemingia macrophylla</name>
    <dbReference type="NCBI Taxonomy" id="520843"/>
    <lineage>
        <taxon>Eukaryota</taxon>
        <taxon>Viridiplantae</taxon>
        <taxon>Streptophyta</taxon>
        <taxon>Embryophyta</taxon>
        <taxon>Tracheophyta</taxon>
        <taxon>Spermatophyta</taxon>
        <taxon>Magnoliopsida</taxon>
        <taxon>eudicotyledons</taxon>
        <taxon>Gunneridae</taxon>
        <taxon>Pentapetalae</taxon>
        <taxon>rosids</taxon>
        <taxon>fabids</taxon>
        <taxon>Fabales</taxon>
        <taxon>Fabaceae</taxon>
        <taxon>Papilionoideae</taxon>
        <taxon>50 kb inversion clade</taxon>
        <taxon>NPAAA clade</taxon>
        <taxon>indigoferoid/millettioid clade</taxon>
        <taxon>Phaseoleae</taxon>
        <taxon>Flemingia</taxon>
    </lineage>
</organism>
<evidence type="ECO:0000256" key="1">
    <source>
        <dbReference type="SAM" id="MobiDB-lite"/>
    </source>
</evidence>
<evidence type="ECO:0000313" key="3">
    <source>
        <dbReference type="EMBL" id="KAL2317137.1"/>
    </source>
</evidence>
<dbReference type="InterPro" id="IPR018848">
    <property type="entry name" value="WIYLD_domain"/>
</dbReference>
<name>A0ABD1L0W2_9FABA</name>
<dbReference type="AlphaFoldDB" id="A0ABD1L0W2"/>
<keyword evidence="4" id="KW-1185">Reference proteome</keyword>
<evidence type="ECO:0000313" key="4">
    <source>
        <dbReference type="Proteomes" id="UP001603857"/>
    </source>
</evidence>
<dbReference type="EMBL" id="JBGMDY010000011">
    <property type="protein sequence ID" value="KAL2317137.1"/>
    <property type="molecule type" value="Genomic_DNA"/>
</dbReference>
<feature type="domain" description="WIYLD" evidence="2">
    <location>
        <begin position="11"/>
        <end position="71"/>
    </location>
</feature>
<dbReference type="Proteomes" id="UP001603857">
    <property type="component" value="Unassembled WGS sequence"/>
</dbReference>
<dbReference type="Pfam" id="PF10440">
    <property type="entry name" value="WIYLD"/>
    <property type="match status" value="1"/>
</dbReference>
<feature type="compositionally biased region" description="Basic and acidic residues" evidence="1">
    <location>
        <begin position="231"/>
        <end position="241"/>
    </location>
</feature>
<gene>
    <name evidence="3" type="ORF">Fmac_031013</name>
</gene>
<dbReference type="InterPro" id="IPR043017">
    <property type="entry name" value="WIYLD_dom_sf"/>
</dbReference>
<dbReference type="PANTHER" id="PTHR34271:SF1">
    <property type="entry name" value="NUCLEOLAR HISTONE METHYLTRANSFERASE-RELATED PROTEIN"/>
    <property type="match status" value="1"/>
</dbReference>
<evidence type="ECO:0000259" key="2">
    <source>
        <dbReference type="Pfam" id="PF10440"/>
    </source>
</evidence>
<reference evidence="3 4" key="1">
    <citation type="submission" date="2024-08" db="EMBL/GenBank/DDBJ databases">
        <title>Insights into the chromosomal genome structure of Flemingia macrophylla.</title>
        <authorList>
            <person name="Ding Y."/>
            <person name="Zhao Y."/>
            <person name="Bi W."/>
            <person name="Wu M."/>
            <person name="Zhao G."/>
            <person name="Gong Y."/>
            <person name="Li W."/>
            <person name="Zhang P."/>
        </authorList>
    </citation>
    <scope>NUCLEOTIDE SEQUENCE [LARGE SCALE GENOMIC DNA]</scope>
    <source>
        <strain evidence="3">DYQJB</strain>
        <tissue evidence="3">Leaf</tissue>
    </source>
</reference>
<dbReference type="PANTHER" id="PTHR34271">
    <property type="entry name" value="NUCLEOLAR HISTONE METHYLTRANSFERASE-RELATED PROTEIN"/>
    <property type="match status" value="1"/>
</dbReference>
<dbReference type="Gene3D" id="1.10.8.850">
    <property type="entry name" value="Histone-lysine N methyltransferase , C-terminal domain-like"/>
    <property type="match status" value="1"/>
</dbReference>
<protein>
    <recommendedName>
        <fullName evidence="2">WIYLD domain-containing protein</fullName>
    </recommendedName>
</protein>
<sequence length="241" mass="27380">MASTSRSRHHRKGNTRIDAALDAMHQLGFEKKLVRETVKELLDAYDGTQGWPFIEEASYRLLIETILTKQEDSAEDKVGARRDGFNETILHAGGDLDSSSQANDQNYASLGNLETDVRDSDVLADRGEHEQDMVMHENLLKPADNVKENNDCKCHVESTYDKTPDPTIQSSKAFDHLPCSRRKNYFGWIEDDGDDDEELIQFPVPALSKQIEKMIGQCELPQNRRKGSRISRWDVKPDGME</sequence>
<proteinExistence type="predicted"/>
<feature type="region of interest" description="Disordered" evidence="1">
    <location>
        <begin position="218"/>
        <end position="241"/>
    </location>
</feature>
<comment type="caution">
    <text evidence="3">The sequence shown here is derived from an EMBL/GenBank/DDBJ whole genome shotgun (WGS) entry which is preliminary data.</text>
</comment>
<accession>A0ABD1L0W2</accession>